<dbReference type="PROSITE" id="PS50075">
    <property type="entry name" value="CARRIER"/>
    <property type="match status" value="1"/>
</dbReference>
<organism evidence="2 3">
    <name type="scientific">Mycolicibacterium fluoranthenivorans</name>
    <dbReference type="NCBI Taxonomy" id="258505"/>
    <lineage>
        <taxon>Bacteria</taxon>
        <taxon>Bacillati</taxon>
        <taxon>Actinomycetota</taxon>
        <taxon>Actinomycetes</taxon>
        <taxon>Mycobacteriales</taxon>
        <taxon>Mycobacteriaceae</taxon>
        <taxon>Mycolicibacterium</taxon>
    </lineage>
</organism>
<gene>
    <name evidence="2" type="ORF">SAMN02799620_04513</name>
</gene>
<reference evidence="3" key="1">
    <citation type="submission" date="2016-10" db="EMBL/GenBank/DDBJ databases">
        <authorList>
            <person name="Varghese N."/>
            <person name="Submissions S."/>
        </authorList>
    </citation>
    <scope>NUCLEOTIDE SEQUENCE [LARGE SCALE GENOMIC DNA]</scope>
    <source>
        <strain evidence="3">UNC267MFSha1.1M11</strain>
    </source>
</reference>
<evidence type="ECO:0000313" key="3">
    <source>
        <dbReference type="Proteomes" id="UP000199707"/>
    </source>
</evidence>
<evidence type="ECO:0000313" key="2">
    <source>
        <dbReference type="EMBL" id="SCX28068.1"/>
    </source>
</evidence>
<proteinExistence type="predicted"/>
<dbReference type="Gene3D" id="1.10.1200.10">
    <property type="entry name" value="ACP-like"/>
    <property type="match status" value="1"/>
</dbReference>
<dbReference type="Pfam" id="PF00550">
    <property type="entry name" value="PP-binding"/>
    <property type="match status" value="1"/>
</dbReference>
<dbReference type="SUPFAM" id="SSF47336">
    <property type="entry name" value="ACP-like"/>
    <property type="match status" value="1"/>
</dbReference>
<dbReference type="EMBL" id="FMUB01000009">
    <property type="protein sequence ID" value="SCX28068.1"/>
    <property type="molecule type" value="Genomic_DNA"/>
</dbReference>
<dbReference type="AlphaFoldDB" id="A0A1G4WRJ1"/>
<dbReference type="Proteomes" id="UP000199707">
    <property type="component" value="Unassembled WGS sequence"/>
</dbReference>
<accession>A0A1G4WRJ1</accession>
<feature type="domain" description="Carrier" evidence="1">
    <location>
        <begin position="10"/>
        <end position="88"/>
    </location>
</feature>
<protein>
    <submittedName>
        <fullName evidence="2">Acyl carrier protein</fullName>
    </submittedName>
</protein>
<dbReference type="InterPro" id="IPR036736">
    <property type="entry name" value="ACP-like_sf"/>
</dbReference>
<dbReference type="STRING" id="1502745.SAMN02799620_04513"/>
<evidence type="ECO:0000259" key="1">
    <source>
        <dbReference type="PROSITE" id="PS50075"/>
    </source>
</evidence>
<sequence length="91" mass="10027">MSDTVKGMTATREEVLLAVRELIAERLEIPLAEVPPEAPLFELSGMDSLKLMHGMLLVEQRFGVTVDTNKAITVQTVQDLADLLLSSMEDN</sequence>
<name>A0A1G4WRJ1_9MYCO</name>
<dbReference type="InterPro" id="IPR009081">
    <property type="entry name" value="PP-bd_ACP"/>
</dbReference>